<protein>
    <submittedName>
        <fullName evidence="9">2-dehydro-3-deoxyglucarate aldolase</fullName>
    </submittedName>
</protein>
<reference evidence="9 10" key="1">
    <citation type="submission" date="2017-03" db="EMBL/GenBank/DDBJ databases">
        <title>Genome analysis of strain PAMC 26577.</title>
        <authorList>
            <person name="Oh H.-M."/>
            <person name="Yang J.-A."/>
        </authorList>
    </citation>
    <scope>NUCLEOTIDE SEQUENCE [LARGE SCALE GENOMIC DNA]</scope>
    <source>
        <strain evidence="9 10">PAMC 26577</strain>
    </source>
</reference>
<evidence type="ECO:0000313" key="10">
    <source>
        <dbReference type="Proteomes" id="UP000195221"/>
    </source>
</evidence>
<keyword evidence="1" id="KW-0479">Metal-binding</keyword>
<dbReference type="EMBL" id="NBTZ01000060">
    <property type="protein sequence ID" value="OTP74730.1"/>
    <property type="molecule type" value="Genomic_DNA"/>
</dbReference>
<name>A0A242MTS3_CABSO</name>
<dbReference type="NCBIfam" id="NF007849">
    <property type="entry name" value="PRK10558.1"/>
    <property type="match status" value="1"/>
</dbReference>
<keyword evidence="3" id="KW-0456">Lyase</keyword>
<dbReference type="GO" id="GO:0008672">
    <property type="term" value="F:2-dehydro-3-deoxyglucarate aldolase activity"/>
    <property type="evidence" value="ECO:0007669"/>
    <property type="project" value="InterPro"/>
</dbReference>
<evidence type="ECO:0000259" key="8">
    <source>
        <dbReference type="Pfam" id="PF03328"/>
    </source>
</evidence>
<dbReference type="NCBIfam" id="TIGR03239">
    <property type="entry name" value="GarL"/>
    <property type="match status" value="1"/>
</dbReference>
<organism evidence="9 10">
    <name type="scientific">Caballeronia sordidicola</name>
    <name type="common">Burkholderia sordidicola</name>
    <dbReference type="NCBI Taxonomy" id="196367"/>
    <lineage>
        <taxon>Bacteria</taxon>
        <taxon>Pseudomonadati</taxon>
        <taxon>Pseudomonadota</taxon>
        <taxon>Betaproteobacteria</taxon>
        <taxon>Burkholderiales</taxon>
        <taxon>Burkholderiaceae</taxon>
        <taxon>Caballeronia</taxon>
    </lineage>
</organism>
<dbReference type="AlphaFoldDB" id="A0A242MTS3"/>
<dbReference type="InterPro" id="IPR015813">
    <property type="entry name" value="Pyrv/PenolPyrv_kinase-like_dom"/>
</dbReference>
<evidence type="ECO:0000256" key="4">
    <source>
        <dbReference type="ARBA" id="ARBA00045074"/>
    </source>
</evidence>
<accession>A0A242MTS3</accession>
<dbReference type="InterPro" id="IPR005000">
    <property type="entry name" value="Aldolase/citrate-lyase_domain"/>
</dbReference>
<dbReference type="Pfam" id="PF03328">
    <property type="entry name" value="HpcH_HpaI"/>
    <property type="match status" value="1"/>
</dbReference>
<dbReference type="GO" id="GO:0019394">
    <property type="term" value="P:glucarate catabolic process"/>
    <property type="evidence" value="ECO:0007669"/>
    <property type="project" value="InterPro"/>
</dbReference>
<dbReference type="Proteomes" id="UP000195221">
    <property type="component" value="Unassembled WGS sequence"/>
</dbReference>
<feature type="domain" description="HpcH/HpaI aldolase/citrate lyase" evidence="8">
    <location>
        <begin position="52"/>
        <end position="278"/>
    </location>
</feature>
<dbReference type="SUPFAM" id="SSF51621">
    <property type="entry name" value="Phosphoenolpyruvate/pyruvate domain"/>
    <property type="match status" value="1"/>
</dbReference>
<gene>
    <name evidence="9" type="ORF">PAMC26577_15635</name>
</gene>
<dbReference type="GO" id="GO:0005737">
    <property type="term" value="C:cytoplasm"/>
    <property type="evidence" value="ECO:0007669"/>
    <property type="project" value="TreeGrafter"/>
</dbReference>
<dbReference type="InterPro" id="IPR040442">
    <property type="entry name" value="Pyrv_kinase-like_dom_sf"/>
</dbReference>
<dbReference type="FunFam" id="3.20.20.60:FF:000004">
    <property type="entry name" value="5-keto-4-deoxy-D-glucarate aldolase"/>
    <property type="match status" value="1"/>
</dbReference>
<evidence type="ECO:0000313" key="9">
    <source>
        <dbReference type="EMBL" id="OTP74730.1"/>
    </source>
</evidence>
<proteinExistence type="predicted"/>
<comment type="catalytic activity">
    <reaction evidence="6">
        <text>D-glyceraldehyde + 3-hydroxypyruvate = (3R,4S,5R)-3,4,5,6-tetrahydroxy-2-oxohexanoate</text>
        <dbReference type="Rhea" id="RHEA:80047"/>
        <dbReference type="ChEBI" id="CHEBI:17180"/>
        <dbReference type="ChEBI" id="CHEBI:17378"/>
        <dbReference type="ChEBI" id="CHEBI:231434"/>
    </reaction>
</comment>
<keyword evidence="2" id="KW-0460">Magnesium</keyword>
<sequence>MLHTKVFNSGRNSSNYARGSPVMTAPAQTPLYSPYQPLPNTFRQSVLNQEKQIGCWASLGSPITTELLGVLGFDWVLLDAEHAPNDVLTLIPQLMALKDSRSAPVVRPPANESVVIKRLLDSGFFNFLIPFVDSAADAIRAVAATRYPPQGIRGVSVGHRGNKYGTVPDYLTTANDNICVIVQIESRKAVESIDEILAVEGVDAVFLGPSDLAASYGHLGDANHPDVQKAIAHVFDRARAAGKASGTLAPVQAEAERYLAMGCQVIAVCADMGLLRNAAQAVQKHFMQK</sequence>
<dbReference type="Gene3D" id="3.20.20.60">
    <property type="entry name" value="Phosphoenolpyruvate-binding domains"/>
    <property type="match status" value="1"/>
</dbReference>
<dbReference type="GO" id="GO:0046872">
    <property type="term" value="F:metal ion binding"/>
    <property type="evidence" value="ECO:0007669"/>
    <property type="project" value="UniProtKB-KW"/>
</dbReference>
<dbReference type="InterPro" id="IPR017648">
    <property type="entry name" value="GarL"/>
</dbReference>
<comment type="catalytic activity">
    <reaction evidence="5">
        <text>D-glyceraldehyde + 3-hydroxypyruvate = 2-dehydro-D-galactonate</text>
        <dbReference type="Rhea" id="RHEA:80051"/>
        <dbReference type="ChEBI" id="CHEBI:17180"/>
        <dbReference type="ChEBI" id="CHEBI:17378"/>
        <dbReference type="ChEBI" id="CHEBI:28023"/>
    </reaction>
</comment>
<evidence type="ECO:0000256" key="2">
    <source>
        <dbReference type="ARBA" id="ARBA00022842"/>
    </source>
</evidence>
<comment type="catalytic activity">
    <reaction evidence="4">
        <text>D-glyceraldehyde + pyruvate = 2-dehydro-3-deoxy-L-galactonate</text>
        <dbReference type="Rhea" id="RHEA:80055"/>
        <dbReference type="ChEBI" id="CHEBI:15361"/>
        <dbReference type="ChEBI" id="CHEBI:17378"/>
        <dbReference type="ChEBI" id="CHEBI:75545"/>
    </reaction>
</comment>
<comment type="caution">
    <text evidence="9">The sequence shown here is derived from an EMBL/GenBank/DDBJ whole genome shotgun (WGS) entry which is preliminary data.</text>
</comment>
<dbReference type="PANTHER" id="PTHR30502:SF4">
    <property type="entry name" value="5-KETO-4-DEOXY-D-GLUCARATE ALDOLASE"/>
    <property type="match status" value="1"/>
</dbReference>
<evidence type="ECO:0000256" key="7">
    <source>
        <dbReference type="SAM" id="MobiDB-lite"/>
    </source>
</evidence>
<evidence type="ECO:0000256" key="5">
    <source>
        <dbReference type="ARBA" id="ARBA00051339"/>
    </source>
</evidence>
<evidence type="ECO:0000256" key="6">
    <source>
        <dbReference type="ARBA" id="ARBA00051592"/>
    </source>
</evidence>
<evidence type="ECO:0000256" key="3">
    <source>
        <dbReference type="ARBA" id="ARBA00023239"/>
    </source>
</evidence>
<feature type="compositionally biased region" description="Polar residues" evidence="7">
    <location>
        <begin position="1"/>
        <end position="17"/>
    </location>
</feature>
<dbReference type="InterPro" id="IPR050251">
    <property type="entry name" value="HpcH-HpaI_aldolase"/>
</dbReference>
<feature type="region of interest" description="Disordered" evidence="7">
    <location>
        <begin position="1"/>
        <end position="21"/>
    </location>
</feature>
<dbReference type="PANTHER" id="PTHR30502">
    <property type="entry name" value="2-KETO-3-DEOXY-L-RHAMNONATE ALDOLASE"/>
    <property type="match status" value="1"/>
</dbReference>
<evidence type="ECO:0000256" key="1">
    <source>
        <dbReference type="ARBA" id="ARBA00022723"/>
    </source>
</evidence>